<evidence type="ECO:0000256" key="1">
    <source>
        <dbReference type="SAM" id="SignalP"/>
    </source>
</evidence>
<proteinExistence type="predicted"/>
<reference evidence="2 3" key="1">
    <citation type="submission" date="2022-11" db="EMBL/GenBank/DDBJ databases">
        <title>Viruses from the air-sea interface of a natural surface slick.</title>
        <authorList>
            <person name="Rahlff J."/>
            <person name="Holmfeldt K."/>
        </authorList>
    </citation>
    <scope>NUCLEOTIDE SEQUENCE [LARGE SCALE GENOMIC DNA]</scope>
    <source>
        <strain evidence="2 3">SMS4</strain>
    </source>
</reference>
<gene>
    <name evidence="2" type="ORF">ORJ04_12075</name>
</gene>
<feature type="signal peptide" evidence="1">
    <location>
        <begin position="1"/>
        <end position="26"/>
    </location>
</feature>
<evidence type="ECO:0000313" key="3">
    <source>
        <dbReference type="Proteomes" id="UP001231109"/>
    </source>
</evidence>
<dbReference type="RefSeq" id="WP_305976123.1">
    <property type="nucleotide sequence ID" value="NZ_JAPJDZ010000029.1"/>
</dbReference>
<organism evidence="2 3">
    <name type="scientific">Rheinheimera baltica</name>
    <dbReference type="NCBI Taxonomy" id="67576"/>
    <lineage>
        <taxon>Bacteria</taxon>
        <taxon>Pseudomonadati</taxon>
        <taxon>Pseudomonadota</taxon>
        <taxon>Gammaproteobacteria</taxon>
        <taxon>Chromatiales</taxon>
        <taxon>Chromatiaceae</taxon>
        <taxon>Rheinheimera</taxon>
    </lineage>
</organism>
<accession>A0ABT9HZX1</accession>
<sequence>MKKRWKMPRSTLLLLIYYSFSIPAHADFNFKNYVENSGYKENNEINYPNEIKMNYPESGVQLGQSWNTFSGEKIDSLCINFAAMKSGGQKASVDVMRIFESDLLRKELNVSYSVSAKASFGSFGGNLTQKSEFINNSELSNSSVTVLIKASVVNGVEFVTAPNSENPIIDLNNFAKSKLITKKGKEIEFNDFLNKCGDSYVESIQRGAELFALFNYSEEKATNEEIEKRKTSVSASGFGASGDISRSSSKSKLAVKEKKISNIKYMHSAHKGLRLPSDEESIYTSMSYLGNALDDQDAQPFYITLRRYDSLPTWSYGQIPNGDLQREVLMSHYLRINDLINQNEFFLGNTDIFRFGSFEDILRLNLLSEVLQKEKETISSILKKCETLKSKNNIKQYKDMLEECANRQDDTNIQDYFFRLLMPVKNSEMLDTYKIEDRSKIENEIRIVSEQLSKKQELRLNLHLTVKISCNTAIKKGISNKKCNSLFKRKKDLNNKLRTLTLQSELPNIAESRFYNNIYLVYKSRKDNNLVNSDISEEFIKMLKIDLYCQYSISYDGMSCPKVLFQDLLRYGFIHSKREMFNVNISVPLDPNSNPENAWNETQVDLYNKLAEISGGNPFSYKIYSSEYESALNINEFTAEDKAEASSFSVNFKGEVVIYEAKDNIAIYN</sequence>
<evidence type="ECO:0000313" key="2">
    <source>
        <dbReference type="EMBL" id="MDP5136685.1"/>
    </source>
</evidence>
<feature type="chain" id="PRO_5045919455" evidence="1">
    <location>
        <begin position="27"/>
        <end position="669"/>
    </location>
</feature>
<dbReference type="EMBL" id="JAPJDZ010000029">
    <property type="protein sequence ID" value="MDP5136685.1"/>
    <property type="molecule type" value="Genomic_DNA"/>
</dbReference>
<protein>
    <submittedName>
        <fullName evidence="2">Uncharacterized protein</fullName>
    </submittedName>
</protein>
<keyword evidence="1" id="KW-0732">Signal</keyword>
<keyword evidence="3" id="KW-1185">Reference proteome</keyword>
<name>A0ABT9HZX1_9GAMM</name>
<comment type="caution">
    <text evidence="2">The sequence shown here is derived from an EMBL/GenBank/DDBJ whole genome shotgun (WGS) entry which is preliminary data.</text>
</comment>
<dbReference type="Proteomes" id="UP001231109">
    <property type="component" value="Unassembled WGS sequence"/>
</dbReference>